<evidence type="ECO:0000256" key="15">
    <source>
        <dbReference type="ARBA" id="ARBA00049322"/>
    </source>
</evidence>
<sequence length="240" mass="27995">MATQISTASAFHVAVLCMYLVTLYYDWIYVEIGHREYAGKFKYLTFWNLVLQTLYFCICVVNAFAGSDIPASKHPRNRSGLQWFRDILHATLAFPVGMFVVSTFWALYAVDRELVYPRELDALIPPWLNHVMHTTVLPLLLVEKYLVYHHHPRRHNGIFILSAFALLYLAWILWIAFAADLWVYPVLRVMQNHERAIFIMFLLMFFISIYLLGEALTKFLWRKEKAALNAALSAASKKKK</sequence>
<comment type="catalytic activity">
    <reaction evidence="10">
        <text>12-octadecanoyloxy-octadecanoate + H2O = 12-hydroxyoctadecanoate + octadecanoate + H(+)</text>
        <dbReference type="Rhea" id="RHEA:52080"/>
        <dbReference type="ChEBI" id="CHEBI:15377"/>
        <dbReference type="ChEBI" id="CHEBI:15378"/>
        <dbReference type="ChEBI" id="CHEBI:25629"/>
        <dbReference type="ChEBI" id="CHEBI:84201"/>
        <dbReference type="ChEBI" id="CHEBI:136330"/>
    </reaction>
    <physiologicalReaction direction="left-to-right" evidence="10">
        <dbReference type="Rhea" id="RHEA:52081"/>
    </physiologicalReaction>
</comment>
<feature type="transmembrane region" description="Helical" evidence="17">
    <location>
        <begin position="7"/>
        <end position="25"/>
    </location>
</feature>
<dbReference type="PANTHER" id="PTHR10989">
    <property type="entry name" value="ANDROGEN-INDUCED PROTEIN 1-RELATED"/>
    <property type="match status" value="1"/>
</dbReference>
<evidence type="ECO:0000313" key="18">
    <source>
        <dbReference type="EMBL" id="KAK7091237.1"/>
    </source>
</evidence>
<evidence type="ECO:0000256" key="12">
    <source>
        <dbReference type="ARBA" id="ARBA00048800"/>
    </source>
</evidence>
<comment type="caution">
    <text evidence="18">The sequence shown here is derived from an EMBL/GenBank/DDBJ whole genome shotgun (WGS) entry which is preliminary data.</text>
</comment>
<evidence type="ECO:0000256" key="1">
    <source>
        <dbReference type="ARBA" id="ARBA00000923"/>
    </source>
</evidence>
<dbReference type="PANTHER" id="PTHR10989:SF16">
    <property type="entry name" value="AT02829P-RELATED"/>
    <property type="match status" value="1"/>
</dbReference>
<comment type="catalytic activity">
    <reaction evidence="9">
        <text>9-hexadecanoyloxy-octadecanoate + H2O = 9-hydroxy-octadecanoate + hexadecanoate + H(+)</text>
        <dbReference type="Rhea" id="RHEA:52052"/>
        <dbReference type="ChEBI" id="CHEBI:7896"/>
        <dbReference type="ChEBI" id="CHEBI:15377"/>
        <dbReference type="ChEBI" id="CHEBI:15378"/>
        <dbReference type="ChEBI" id="CHEBI:83670"/>
        <dbReference type="ChEBI" id="CHEBI:136286"/>
    </reaction>
    <physiologicalReaction direction="left-to-right" evidence="9">
        <dbReference type="Rhea" id="RHEA:52053"/>
    </physiologicalReaction>
</comment>
<comment type="catalytic activity">
    <reaction evidence="12">
        <text>9-(9Z-octadecenoyloxy)-octadecanoate + H2O = 9-hydroxy-octadecanoate + (9Z)-octadecenoate + H(+)</text>
        <dbReference type="Rhea" id="RHEA:52048"/>
        <dbReference type="ChEBI" id="CHEBI:15377"/>
        <dbReference type="ChEBI" id="CHEBI:15378"/>
        <dbReference type="ChEBI" id="CHEBI:30823"/>
        <dbReference type="ChEBI" id="CHEBI:136282"/>
        <dbReference type="ChEBI" id="CHEBI:136286"/>
    </reaction>
    <physiologicalReaction direction="left-to-right" evidence="12">
        <dbReference type="Rhea" id="RHEA:52049"/>
    </physiologicalReaction>
</comment>
<comment type="catalytic activity">
    <reaction evidence="7">
        <text>12-hexadecanoyloxy-octadecanoate + H2O = 12-hydroxyoctadecanoate + hexadecanoate + H(+)</text>
        <dbReference type="Rhea" id="RHEA:52056"/>
        <dbReference type="ChEBI" id="CHEBI:7896"/>
        <dbReference type="ChEBI" id="CHEBI:15377"/>
        <dbReference type="ChEBI" id="CHEBI:15378"/>
        <dbReference type="ChEBI" id="CHEBI:83677"/>
        <dbReference type="ChEBI" id="CHEBI:84201"/>
    </reaction>
    <physiologicalReaction direction="left-to-right" evidence="7">
        <dbReference type="Rhea" id="RHEA:52057"/>
    </physiologicalReaction>
</comment>
<evidence type="ECO:0000256" key="14">
    <source>
        <dbReference type="ARBA" id="ARBA00049296"/>
    </source>
</evidence>
<comment type="similarity">
    <text evidence="3">Belongs to the AIG1 family.</text>
</comment>
<evidence type="ECO:0000256" key="7">
    <source>
        <dbReference type="ARBA" id="ARBA00047368"/>
    </source>
</evidence>
<keyword evidence="5 17" id="KW-1133">Transmembrane helix</keyword>
<reference evidence="18 19" key="1">
    <citation type="submission" date="2024-02" db="EMBL/GenBank/DDBJ databases">
        <title>Chromosome-scale genome assembly of the rough periwinkle Littorina saxatilis.</title>
        <authorList>
            <person name="De Jode A."/>
            <person name="Faria R."/>
            <person name="Formenti G."/>
            <person name="Sims Y."/>
            <person name="Smith T.P."/>
            <person name="Tracey A."/>
            <person name="Wood J.M.D."/>
            <person name="Zagrodzka Z.B."/>
            <person name="Johannesson K."/>
            <person name="Butlin R.K."/>
            <person name="Leder E.H."/>
        </authorList>
    </citation>
    <scope>NUCLEOTIDE SEQUENCE [LARGE SCALE GENOMIC DNA]</scope>
    <source>
        <strain evidence="18">Snail1</strain>
        <tissue evidence="18">Muscle</tissue>
    </source>
</reference>
<comment type="subcellular location">
    <subcellularLocation>
        <location evidence="2">Endomembrane system</location>
        <topology evidence="2">Multi-pass membrane protein</topology>
    </subcellularLocation>
</comment>
<feature type="transmembrane region" description="Helical" evidence="17">
    <location>
        <begin position="87"/>
        <end position="107"/>
    </location>
</feature>
<gene>
    <name evidence="18" type="ORF">V1264_008949</name>
</gene>
<evidence type="ECO:0000256" key="6">
    <source>
        <dbReference type="ARBA" id="ARBA00023136"/>
    </source>
</evidence>
<evidence type="ECO:0000256" key="16">
    <source>
        <dbReference type="ARBA" id="ARBA00049428"/>
    </source>
</evidence>
<feature type="transmembrane region" description="Helical" evidence="17">
    <location>
        <begin position="196"/>
        <end position="213"/>
    </location>
</feature>
<evidence type="ECO:0000256" key="8">
    <source>
        <dbReference type="ARBA" id="ARBA00047427"/>
    </source>
</evidence>
<comment type="catalytic activity">
    <reaction evidence="13">
        <text>9-octadecanoyloxy-octadecanoate + H2O = 9-hydroxy-octadecanoate + octadecanoate + H(+)</text>
        <dbReference type="Rhea" id="RHEA:52096"/>
        <dbReference type="ChEBI" id="CHEBI:15377"/>
        <dbReference type="ChEBI" id="CHEBI:15378"/>
        <dbReference type="ChEBI" id="CHEBI:25629"/>
        <dbReference type="ChEBI" id="CHEBI:136286"/>
        <dbReference type="ChEBI" id="CHEBI:136373"/>
    </reaction>
    <physiologicalReaction direction="left-to-right" evidence="13">
        <dbReference type="Rhea" id="RHEA:52097"/>
    </physiologicalReaction>
</comment>
<dbReference type="GO" id="GO:0012505">
    <property type="term" value="C:endomembrane system"/>
    <property type="evidence" value="ECO:0007669"/>
    <property type="project" value="UniProtKB-SubCell"/>
</dbReference>
<evidence type="ECO:0000256" key="10">
    <source>
        <dbReference type="ARBA" id="ARBA00048680"/>
    </source>
</evidence>
<evidence type="ECO:0000256" key="5">
    <source>
        <dbReference type="ARBA" id="ARBA00022989"/>
    </source>
</evidence>
<protein>
    <recommendedName>
        <fullName evidence="20">Androgen-induced gene 1 protein-like</fullName>
    </recommendedName>
</protein>
<evidence type="ECO:0000256" key="9">
    <source>
        <dbReference type="ARBA" id="ARBA00047863"/>
    </source>
</evidence>
<evidence type="ECO:0000256" key="11">
    <source>
        <dbReference type="ARBA" id="ARBA00048701"/>
    </source>
</evidence>
<organism evidence="18 19">
    <name type="scientific">Littorina saxatilis</name>
    <dbReference type="NCBI Taxonomy" id="31220"/>
    <lineage>
        <taxon>Eukaryota</taxon>
        <taxon>Metazoa</taxon>
        <taxon>Spiralia</taxon>
        <taxon>Lophotrochozoa</taxon>
        <taxon>Mollusca</taxon>
        <taxon>Gastropoda</taxon>
        <taxon>Caenogastropoda</taxon>
        <taxon>Littorinimorpha</taxon>
        <taxon>Littorinoidea</taxon>
        <taxon>Littorinidae</taxon>
        <taxon>Littorina</taxon>
    </lineage>
</organism>
<dbReference type="InterPro" id="IPR006838">
    <property type="entry name" value="ADTRP_AIG1"/>
</dbReference>
<keyword evidence="19" id="KW-1185">Reference proteome</keyword>
<dbReference type="GO" id="GO:0016020">
    <property type="term" value="C:membrane"/>
    <property type="evidence" value="ECO:0007669"/>
    <property type="project" value="InterPro"/>
</dbReference>
<comment type="catalytic activity">
    <reaction evidence="14">
        <text>13-(9Z-octadecenoyloxy)-octadecanoate + H2O = 13-hydroxy-octadecanoate + (9Z)-octadecenoate + H(+)</text>
        <dbReference type="Rhea" id="RHEA:52064"/>
        <dbReference type="ChEBI" id="CHEBI:15377"/>
        <dbReference type="ChEBI" id="CHEBI:15378"/>
        <dbReference type="ChEBI" id="CHEBI:30823"/>
        <dbReference type="ChEBI" id="CHEBI:136303"/>
        <dbReference type="ChEBI" id="CHEBI:136304"/>
    </reaction>
    <physiologicalReaction direction="left-to-right" evidence="14">
        <dbReference type="Rhea" id="RHEA:52065"/>
    </physiologicalReaction>
</comment>
<name>A0AAN9AQF5_9CAEN</name>
<evidence type="ECO:0000256" key="17">
    <source>
        <dbReference type="SAM" id="Phobius"/>
    </source>
</evidence>
<keyword evidence="4 17" id="KW-0812">Transmembrane</keyword>
<dbReference type="EMBL" id="JBAMIC010000022">
    <property type="protein sequence ID" value="KAK7091237.1"/>
    <property type="molecule type" value="Genomic_DNA"/>
</dbReference>
<evidence type="ECO:0000256" key="13">
    <source>
        <dbReference type="ARBA" id="ARBA00049221"/>
    </source>
</evidence>
<feature type="transmembrane region" description="Helical" evidence="17">
    <location>
        <begin position="158"/>
        <end position="184"/>
    </location>
</feature>
<dbReference type="Proteomes" id="UP001374579">
    <property type="component" value="Unassembled WGS sequence"/>
</dbReference>
<evidence type="ECO:0000256" key="2">
    <source>
        <dbReference type="ARBA" id="ARBA00004127"/>
    </source>
</evidence>
<comment type="catalytic activity">
    <reaction evidence="15">
        <text>13-(9Z-hexadecenoyloxy)-octadecanoate + H2O = 13-hydroxy-octadecanoate + (9Z)-hexadecenoate + H(+)</text>
        <dbReference type="Rhea" id="RHEA:52076"/>
        <dbReference type="ChEBI" id="CHEBI:15377"/>
        <dbReference type="ChEBI" id="CHEBI:15378"/>
        <dbReference type="ChEBI" id="CHEBI:32372"/>
        <dbReference type="ChEBI" id="CHEBI:136304"/>
        <dbReference type="ChEBI" id="CHEBI:136315"/>
    </reaction>
    <physiologicalReaction direction="left-to-right" evidence="15">
        <dbReference type="Rhea" id="RHEA:52077"/>
    </physiologicalReaction>
</comment>
<dbReference type="Pfam" id="PF04750">
    <property type="entry name" value="Far-17a_AIG1"/>
    <property type="match status" value="1"/>
</dbReference>
<evidence type="ECO:0008006" key="20">
    <source>
        <dbReference type="Google" id="ProtNLM"/>
    </source>
</evidence>
<feature type="transmembrane region" description="Helical" evidence="17">
    <location>
        <begin position="127"/>
        <end position="146"/>
    </location>
</feature>
<comment type="catalytic activity">
    <reaction evidence="16">
        <text>12-(9Z-hexadecenoyloxy)-octadecanoate + H2O = 12-hydroxyoctadecanoate + (9Z)-hexadecenoate + H(+)</text>
        <dbReference type="Rhea" id="RHEA:52072"/>
        <dbReference type="ChEBI" id="CHEBI:15377"/>
        <dbReference type="ChEBI" id="CHEBI:15378"/>
        <dbReference type="ChEBI" id="CHEBI:32372"/>
        <dbReference type="ChEBI" id="CHEBI:84201"/>
        <dbReference type="ChEBI" id="CHEBI:136312"/>
    </reaction>
    <physiologicalReaction direction="left-to-right" evidence="16">
        <dbReference type="Rhea" id="RHEA:52073"/>
    </physiologicalReaction>
</comment>
<proteinExistence type="inferred from homology"/>
<evidence type="ECO:0000256" key="3">
    <source>
        <dbReference type="ARBA" id="ARBA00009300"/>
    </source>
</evidence>
<dbReference type="AlphaFoldDB" id="A0AAN9AQF5"/>
<evidence type="ECO:0000313" key="19">
    <source>
        <dbReference type="Proteomes" id="UP001374579"/>
    </source>
</evidence>
<accession>A0AAN9AQF5</accession>
<evidence type="ECO:0000256" key="4">
    <source>
        <dbReference type="ARBA" id="ARBA00022692"/>
    </source>
</evidence>
<comment type="catalytic activity">
    <reaction evidence="11">
        <text>12-(9Z-octadecenoyloxy)-octadecanoate + H2O = 12-hydroxyoctadecanoate + (9Z)-octadecenoate + H(+)</text>
        <dbReference type="Rhea" id="RHEA:52060"/>
        <dbReference type="ChEBI" id="CHEBI:15377"/>
        <dbReference type="ChEBI" id="CHEBI:15378"/>
        <dbReference type="ChEBI" id="CHEBI:30823"/>
        <dbReference type="ChEBI" id="CHEBI:84201"/>
        <dbReference type="ChEBI" id="CHEBI:136302"/>
    </reaction>
    <physiologicalReaction direction="left-to-right" evidence="11">
        <dbReference type="Rhea" id="RHEA:52061"/>
    </physiologicalReaction>
</comment>
<keyword evidence="6 17" id="KW-0472">Membrane</keyword>
<feature type="transmembrane region" description="Helical" evidence="17">
    <location>
        <begin position="45"/>
        <end position="66"/>
    </location>
</feature>
<comment type="catalytic activity">
    <reaction evidence="8">
        <text>13-octadecanoyloxy-octadecanoate + H2O = 13-hydroxy-octadecanoate + octadecanoate + H(+)</text>
        <dbReference type="Rhea" id="RHEA:52084"/>
        <dbReference type="ChEBI" id="CHEBI:15377"/>
        <dbReference type="ChEBI" id="CHEBI:15378"/>
        <dbReference type="ChEBI" id="CHEBI:25629"/>
        <dbReference type="ChEBI" id="CHEBI:136304"/>
        <dbReference type="ChEBI" id="CHEBI:136335"/>
    </reaction>
    <physiologicalReaction direction="left-to-right" evidence="8">
        <dbReference type="Rhea" id="RHEA:52085"/>
    </physiologicalReaction>
</comment>
<comment type="catalytic activity">
    <reaction evidence="1">
        <text>9-(9Z-hexadecenoyloxy)-octadecanoate + H2O = (9Z)-hexadecenoate + 9-hydroxy-octadecanoate + H(+)</text>
        <dbReference type="Rhea" id="RHEA:52068"/>
        <dbReference type="ChEBI" id="CHEBI:15377"/>
        <dbReference type="ChEBI" id="CHEBI:15378"/>
        <dbReference type="ChEBI" id="CHEBI:32372"/>
        <dbReference type="ChEBI" id="CHEBI:136286"/>
        <dbReference type="ChEBI" id="CHEBI:136309"/>
    </reaction>
    <physiologicalReaction direction="left-to-right" evidence="1">
        <dbReference type="Rhea" id="RHEA:52069"/>
    </physiologicalReaction>
</comment>